<dbReference type="PANTHER" id="PTHR34352">
    <property type="entry name" value="PROTEIN YHFA"/>
    <property type="match status" value="1"/>
</dbReference>
<dbReference type="InterPro" id="IPR003718">
    <property type="entry name" value="OsmC/Ohr_fam"/>
</dbReference>
<dbReference type="InterPro" id="IPR015946">
    <property type="entry name" value="KH_dom-like_a/b"/>
</dbReference>
<dbReference type="InterPro" id="IPR036102">
    <property type="entry name" value="OsmC/Ohrsf"/>
</dbReference>
<dbReference type="PANTHER" id="PTHR34352:SF1">
    <property type="entry name" value="PROTEIN YHFA"/>
    <property type="match status" value="1"/>
</dbReference>
<accession>A0A2R6Y2S1</accession>
<sequence>MAFEAVGESGHVVRIDAAESVGGTNSGPRPMELVLHGLGGCTSIDIVSILNKMREPMETLHVDIEAERAEDHPKRFTKIHLHYRLTGDGLDEKKVHRAIELSMHKYCSASASLNAELTYSFEINGEKILNQNA</sequence>
<dbReference type="SUPFAM" id="SSF82784">
    <property type="entry name" value="OsmC-like"/>
    <property type="match status" value="1"/>
</dbReference>
<protein>
    <submittedName>
        <fullName evidence="1">OsmC/Ohr family protein</fullName>
    </submittedName>
</protein>
<dbReference type="Pfam" id="PF02566">
    <property type="entry name" value="OsmC"/>
    <property type="match status" value="1"/>
</dbReference>
<dbReference type="EMBL" id="PEBX01000015">
    <property type="protein sequence ID" value="PTQ56953.1"/>
    <property type="molecule type" value="Genomic_DNA"/>
</dbReference>
<organism evidence="1 2">
    <name type="scientific">Candidatus Carbonibacillus altaicus</name>
    <dbReference type="NCBI Taxonomy" id="2163959"/>
    <lineage>
        <taxon>Bacteria</taxon>
        <taxon>Bacillati</taxon>
        <taxon>Bacillota</taxon>
        <taxon>Bacilli</taxon>
        <taxon>Bacillales</taxon>
        <taxon>Candidatus Carbonibacillus</taxon>
    </lineage>
</organism>
<dbReference type="AlphaFoldDB" id="A0A2R6Y2S1"/>
<evidence type="ECO:0000313" key="2">
    <source>
        <dbReference type="Proteomes" id="UP000244338"/>
    </source>
</evidence>
<proteinExistence type="predicted"/>
<dbReference type="Gene3D" id="3.30.300.20">
    <property type="match status" value="1"/>
</dbReference>
<comment type="caution">
    <text evidence="1">The sequence shown here is derived from an EMBL/GenBank/DDBJ whole genome shotgun (WGS) entry which is preliminary data.</text>
</comment>
<evidence type="ECO:0000313" key="1">
    <source>
        <dbReference type="EMBL" id="PTQ56953.1"/>
    </source>
</evidence>
<dbReference type="Proteomes" id="UP000244338">
    <property type="component" value="Unassembled WGS sequence"/>
</dbReference>
<reference evidence="2" key="1">
    <citation type="journal article" date="2018" name="Sci. Rep.">
        <title>Lignite coal burning seam in the remote Altai Mountains harbors a hydrogen-driven thermophilic microbial community.</title>
        <authorList>
            <person name="Kadnikov V.V."/>
            <person name="Mardanov A.V."/>
            <person name="Ivasenko D.A."/>
            <person name="Antsiferov D.V."/>
            <person name="Beletsky A.V."/>
            <person name="Karnachuk O.V."/>
            <person name="Ravin N.V."/>
        </authorList>
    </citation>
    <scope>NUCLEOTIDE SEQUENCE [LARGE SCALE GENOMIC DNA]</scope>
</reference>
<name>A0A2R6Y2S1_9BACL</name>
<gene>
    <name evidence="1" type="ORF">BSOLF_2355</name>
</gene>